<dbReference type="EMBL" id="VFQX01000001">
    <property type="protein sequence ID" value="KAF0985159.1"/>
    <property type="molecule type" value="Genomic_DNA"/>
</dbReference>
<proteinExistence type="inferred from homology"/>
<sequence length="674" mass="78541">MSHLHHRHERSAGEEKLSSSSSVIGTQKPGKVTTTSSSHSEFKTIKQIDEIAKGIISDKKNTNNLLKLTEFLEESFPRSSRKERSFVLQSIESLLEVFTHFFDKKTLILNVGEKDTVVCDVSKEKAIQKKEYMKWIYEQYTTFAKYLPLFTIHYFTKFDENEEEIQKCVDAILTLTKLELNSANDSAFVEMDRERNRINTIVCEGPYGSLIYHLSIDANQSEGKTFIIDYLKDKYIDRYHDLRYFTYVALALSIRKLRSKKKKAITFPQFCENILSIIDDIPPIEDIDRLFLYDGFDYSTDEEDMEEDGNEEDGMSDHGDFSDDFMGNEDGMIPSEDNMMMDPTLGDLNSLTLPSSSEKNNNDEDEMKDEQHKKENSLLDRSIHIAAFTNFWLAFLQLPEMTKSIYEKILRKMSEEIIPQFEDPFLLNDFISNSFDQGGLVALLSVKSLFILISEYNLVFDQFYQKLYSIIDLDLFTMDDREEFFELFDTFMKSTHLPEYIVASFVKKFARISLFAPAYACTYILAVIYNLISRHPQISFLVQHDEIEPKYLSRLQKKALKEQHPTEEKAPKKDPFDFHEKDPKLCKAMQSQLWEIETLIYHSNAEVSKMARDIKRHFAEGFPQYDIKKFTSTSTEDMFKMLAEKKRFVKLTNVDAPNGLFANDKNSVYSIFDF</sequence>
<comment type="caution">
    <text evidence="4">The sequence shown here is derived from an EMBL/GenBank/DDBJ whole genome shotgun (WGS) entry which is preliminary data.</text>
</comment>
<dbReference type="OrthoDB" id="10263185at2759"/>
<feature type="region of interest" description="Disordered" evidence="2">
    <location>
        <begin position="1"/>
        <end position="39"/>
    </location>
</feature>
<feature type="region of interest" description="Disordered" evidence="2">
    <location>
        <begin position="300"/>
        <end position="374"/>
    </location>
</feature>
<organism evidence="4 5">
    <name type="scientific">Naegleria fowleri</name>
    <name type="common">Brain eating amoeba</name>
    <dbReference type="NCBI Taxonomy" id="5763"/>
    <lineage>
        <taxon>Eukaryota</taxon>
        <taxon>Discoba</taxon>
        <taxon>Heterolobosea</taxon>
        <taxon>Tetramitia</taxon>
        <taxon>Eutetramitia</taxon>
        <taxon>Vahlkampfiidae</taxon>
        <taxon>Naegleria</taxon>
    </lineage>
</organism>
<dbReference type="RefSeq" id="XP_044569872.1">
    <property type="nucleotide sequence ID" value="XM_044705123.1"/>
</dbReference>
<dbReference type="VEuPathDB" id="AmoebaDB:NF0012110"/>
<dbReference type="VEuPathDB" id="AmoebaDB:NfTy_025030"/>
<dbReference type="OMA" id="NCHCLIN"/>
<gene>
    <name evidence="4" type="ORF">FDP41_000198</name>
</gene>
<dbReference type="GO" id="GO:0030692">
    <property type="term" value="C:Noc4p-Nop14p complex"/>
    <property type="evidence" value="ECO:0007669"/>
    <property type="project" value="TreeGrafter"/>
</dbReference>
<comment type="similarity">
    <text evidence="1">Belongs to the CBF/MAK21 family.</text>
</comment>
<dbReference type="VEuPathDB" id="AmoebaDB:FDP41_000198"/>
<evidence type="ECO:0000256" key="2">
    <source>
        <dbReference type="SAM" id="MobiDB-lite"/>
    </source>
</evidence>
<accession>A0A6A5CIQ5</accession>
<dbReference type="GeneID" id="68107416"/>
<evidence type="ECO:0000313" key="5">
    <source>
        <dbReference type="Proteomes" id="UP000444721"/>
    </source>
</evidence>
<dbReference type="PANTHER" id="PTHR12455:SF0">
    <property type="entry name" value="NUCLEOLAR COMPLEX PROTEIN 4 HOMOLOG"/>
    <property type="match status" value="1"/>
</dbReference>
<reference evidence="4 5" key="1">
    <citation type="journal article" date="2019" name="Sci. Rep.">
        <title>Nanopore sequencing improves the draft genome of the human pathogenic amoeba Naegleria fowleri.</title>
        <authorList>
            <person name="Liechti N."/>
            <person name="Schurch N."/>
            <person name="Bruggmann R."/>
            <person name="Wittwer M."/>
        </authorList>
    </citation>
    <scope>NUCLEOTIDE SEQUENCE [LARGE SCALE GENOMIC DNA]</scope>
    <source>
        <strain evidence="4 5">ATCC 30894</strain>
    </source>
</reference>
<keyword evidence="5" id="KW-1185">Reference proteome</keyword>
<feature type="domain" description="CCAAT-binding factor" evidence="3">
    <location>
        <begin position="443"/>
        <end position="611"/>
    </location>
</feature>
<dbReference type="PANTHER" id="PTHR12455">
    <property type="entry name" value="NUCLEOLAR COMPLEX PROTEIN 4"/>
    <property type="match status" value="1"/>
</dbReference>
<feature type="compositionally biased region" description="Polar residues" evidence="2">
    <location>
        <begin position="347"/>
        <end position="359"/>
    </location>
</feature>
<name>A0A6A5CIQ5_NAEFO</name>
<evidence type="ECO:0000256" key="1">
    <source>
        <dbReference type="ARBA" id="ARBA00007797"/>
    </source>
</evidence>
<dbReference type="GO" id="GO:0032040">
    <property type="term" value="C:small-subunit processome"/>
    <property type="evidence" value="ECO:0007669"/>
    <property type="project" value="TreeGrafter"/>
</dbReference>
<evidence type="ECO:0000313" key="4">
    <source>
        <dbReference type="EMBL" id="KAF0985159.1"/>
    </source>
</evidence>
<dbReference type="InterPro" id="IPR005612">
    <property type="entry name" value="CCAAT-binding_factor"/>
</dbReference>
<dbReference type="GO" id="GO:0042254">
    <property type="term" value="P:ribosome biogenesis"/>
    <property type="evidence" value="ECO:0007669"/>
    <property type="project" value="InterPro"/>
</dbReference>
<dbReference type="Proteomes" id="UP000444721">
    <property type="component" value="Unassembled WGS sequence"/>
</dbReference>
<evidence type="ECO:0000259" key="3">
    <source>
        <dbReference type="Pfam" id="PF03914"/>
    </source>
</evidence>
<protein>
    <recommendedName>
        <fullName evidence="3">CCAAT-binding factor domain-containing protein</fullName>
    </recommendedName>
</protein>
<dbReference type="InterPro" id="IPR027193">
    <property type="entry name" value="Noc4"/>
</dbReference>
<dbReference type="Pfam" id="PF03914">
    <property type="entry name" value="CBF"/>
    <property type="match status" value="1"/>
</dbReference>
<feature type="compositionally biased region" description="Acidic residues" evidence="2">
    <location>
        <begin position="300"/>
        <end position="314"/>
    </location>
</feature>
<dbReference type="AlphaFoldDB" id="A0A6A5CIQ5"/>